<dbReference type="Proteomes" id="UP000053232">
    <property type="component" value="Unassembled WGS sequence"/>
</dbReference>
<reference evidence="3" key="1">
    <citation type="journal article" date="2014" name="Cell">
        <title>The Architecture of a Scrambled Genome Reveals Massive Levels of Genomic Rearrangement during Development.</title>
        <authorList>
            <person name="Chen X."/>
            <person name="Bracht J.R."/>
            <person name="Goldman A.D."/>
            <person name="Dolzhenko E."/>
            <person name="Clay D.M."/>
            <person name="Swart E.C."/>
            <person name="Perlman D.H."/>
            <person name="Doak T.G."/>
            <person name="Stuart A."/>
            <person name="Amemiya C.T."/>
            <person name="Sebra R.P."/>
            <person name="Landweber L.F."/>
        </authorList>
    </citation>
    <scope>NUCLEOTIDE SEQUENCE [LARGE SCALE GENOMIC DNA]</scope>
    <source>
        <strain evidence="3">JRB310</strain>
    </source>
</reference>
<name>A0A073I012_9SPIT</name>
<feature type="compositionally biased region" description="Basic and acidic residues" evidence="1">
    <location>
        <begin position="10"/>
        <end position="21"/>
    </location>
</feature>
<protein>
    <submittedName>
        <fullName evidence="2">Uncharacterized protein</fullName>
    </submittedName>
</protein>
<evidence type="ECO:0000256" key="1">
    <source>
        <dbReference type="SAM" id="MobiDB-lite"/>
    </source>
</evidence>
<dbReference type="EMBL" id="ARYC01002917">
    <property type="protein sequence ID" value="KEJ82860.1"/>
    <property type="molecule type" value="Genomic_DNA"/>
</dbReference>
<organism evidence="2 3">
    <name type="scientific">Oxytricha trifallax</name>
    <dbReference type="NCBI Taxonomy" id="1172189"/>
    <lineage>
        <taxon>Eukaryota</taxon>
        <taxon>Sar</taxon>
        <taxon>Alveolata</taxon>
        <taxon>Ciliophora</taxon>
        <taxon>Intramacronucleata</taxon>
        <taxon>Spirotrichea</taxon>
        <taxon>Stichotrichia</taxon>
        <taxon>Sporadotrichida</taxon>
        <taxon>Oxytrichidae</taxon>
        <taxon>Oxytrichinae</taxon>
        <taxon>Oxytricha</taxon>
    </lineage>
</organism>
<feature type="region of interest" description="Disordered" evidence="1">
    <location>
        <begin position="1"/>
        <end position="21"/>
    </location>
</feature>
<evidence type="ECO:0000313" key="3">
    <source>
        <dbReference type="Proteomes" id="UP000053232"/>
    </source>
</evidence>
<proteinExistence type="predicted"/>
<dbReference type="AlphaFoldDB" id="A0A073I012"/>
<keyword evidence="3" id="KW-1185">Reference proteome</keyword>
<sequence>MESQMNNLRLEAEEEKKQAAEEEKQAAVADKFKSPTTSFWVAVQKYIRIAEIVRGIQLGFSGPSLFQHQRFWRVRYHWDEQSKKHKKAQVTGEDSATIKPCYIVVRNIPIVFQEKLAYAKLVKKASLKYADEWTYSAPKLQQKDKRIHSLIGLFKSKENEHQDVWFFLRFQQEECPDAVFFIENQLLSQIVPFDDEEVIQKFLKKHLSSNDINKPVTLSSTKLIYYVLEYNRNQPLYGQV</sequence>
<accession>A0A073I012</accession>
<evidence type="ECO:0000313" key="2">
    <source>
        <dbReference type="EMBL" id="KEJ82860.1"/>
    </source>
</evidence>
<gene>
    <name evidence="2" type="ORF">OXYTRIMIC_765</name>
</gene>
<comment type="caution">
    <text evidence="2">The sequence shown here is derived from an EMBL/GenBank/DDBJ whole genome shotgun (WGS) entry which is preliminary data.</text>
</comment>